<dbReference type="PANTHER" id="PTHR12526:SF638">
    <property type="entry name" value="SPORE COAT PROTEIN SA"/>
    <property type="match status" value="1"/>
</dbReference>
<evidence type="ECO:0000259" key="2">
    <source>
        <dbReference type="Pfam" id="PF00534"/>
    </source>
</evidence>
<gene>
    <name evidence="3" type="ORF">E6L38_08165</name>
</gene>
<dbReference type="EMBL" id="SSWL01000011">
    <property type="protein sequence ID" value="THJ29083.1"/>
    <property type="molecule type" value="Genomic_DNA"/>
</dbReference>
<evidence type="ECO:0000256" key="1">
    <source>
        <dbReference type="ARBA" id="ARBA00022679"/>
    </source>
</evidence>
<keyword evidence="1 3" id="KW-0808">Transferase</keyword>
<dbReference type="GO" id="GO:0016757">
    <property type="term" value="F:glycosyltransferase activity"/>
    <property type="evidence" value="ECO:0007669"/>
    <property type="project" value="InterPro"/>
</dbReference>
<evidence type="ECO:0000313" key="3">
    <source>
        <dbReference type="EMBL" id="THJ29083.1"/>
    </source>
</evidence>
<accession>A0A4S5BEG4</accession>
<comment type="caution">
    <text evidence="3">The sequence shown here is derived from an EMBL/GenBank/DDBJ whole genome shotgun (WGS) entry which is preliminary data.</text>
</comment>
<dbReference type="InterPro" id="IPR001296">
    <property type="entry name" value="Glyco_trans_1"/>
</dbReference>
<feature type="domain" description="Glycosyl transferase family 1" evidence="2">
    <location>
        <begin position="390"/>
        <end position="541"/>
    </location>
</feature>
<dbReference type="Pfam" id="PF00534">
    <property type="entry name" value="Glycos_transf_1"/>
    <property type="match status" value="1"/>
</dbReference>
<dbReference type="PANTHER" id="PTHR12526">
    <property type="entry name" value="GLYCOSYLTRANSFERASE"/>
    <property type="match status" value="1"/>
</dbReference>
<organism evidence="3 4">
    <name type="scientific">Bifidobacterium longum subsp. infantis</name>
    <dbReference type="NCBI Taxonomy" id="1682"/>
    <lineage>
        <taxon>Bacteria</taxon>
        <taxon>Bacillati</taxon>
        <taxon>Actinomycetota</taxon>
        <taxon>Actinomycetes</taxon>
        <taxon>Bifidobacteriales</taxon>
        <taxon>Bifidobacteriaceae</taxon>
        <taxon>Bifidobacterium</taxon>
    </lineage>
</organism>
<sequence length="572" mass="65321">MPMPFTTIRVMRHFFHIDEEGARLIEKLSERQRRLTLGAVDYNALIQPGRTLTYKLYMGQKWQYPRLTDTSTLNGVLTEQAGLEPFAVFQATSSVKEKSYFSPHYFAGDEQLVDRNIRCLLLTPDDATDDDVEQNRPVDRHARLYRKVESEAPAFFDMLREAKRVQRERIGKTAIAPFEPATITRVNESGYSHHPWVEIVPGKAAPDAPKAVIIAMHWLQSGGAERWAMETVTLARQAGLLPIIITDSDGHQPWITRHEFDDAVLLPLTLPLQDRVGDATLLRALFEQFNIVGVLIHHCQWMYDNVWWVKRYFPETHVVDSLHIVEYIFHGGYPSESVARDKWIDIHHVISPQLEHWMEDVHHIDPKKVVDAPLVGLTADSKTPTFKSRDISKPLTISFVGRNVRQKRPETFILAVRELNKKFPGKLRFIMQGNGDMDEFVDRLIERYGLGTVIQRCSMSTPVSQTYAQTDILLVSSMNEGITLTTIEAVSAGIPVISSNVGSQDTLVPPQGLCRRGSAQFVHDATAIVGRVLESEENRKKLWEAEKDRLEKFSELQSANEYFRNMLTEWSH</sequence>
<dbReference type="Proteomes" id="UP000306697">
    <property type="component" value="Unassembled WGS sequence"/>
</dbReference>
<proteinExistence type="predicted"/>
<evidence type="ECO:0000313" key="4">
    <source>
        <dbReference type="Proteomes" id="UP000306697"/>
    </source>
</evidence>
<reference evidence="3 4" key="1">
    <citation type="submission" date="2019-04" db="EMBL/GenBank/DDBJ databases">
        <title>Genome Announcement To Ensure Probiotic Safety of Bifidobacterium longum subsp infantis UBBI-01.</title>
        <authorList>
            <person name="Sulthana A."/>
            <person name="Lakshmi S.G."/>
            <person name="Madempudi R.S."/>
        </authorList>
    </citation>
    <scope>NUCLEOTIDE SEQUENCE [LARGE SCALE GENOMIC DNA]</scope>
    <source>
        <strain evidence="3 4">UBBI-01</strain>
    </source>
</reference>
<dbReference type="SUPFAM" id="SSF53756">
    <property type="entry name" value="UDP-Glycosyltransferase/glycogen phosphorylase"/>
    <property type="match status" value="1"/>
</dbReference>
<protein>
    <submittedName>
        <fullName evidence="3">Glycosyltransferase</fullName>
    </submittedName>
</protein>
<dbReference type="Gene3D" id="3.40.50.2000">
    <property type="entry name" value="Glycogen Phosphorylase B"/>
    <property type="match status" value="2"/>
</dbReference>
<dbReference type="AlphaFoldDB" id="A0A4S5BEG4"/>
<name>A0A4S5BEG4_BIFLI</name>